<gene>
    <name evidence="3" type="ORF">KGD82_09675</name>
</gene>
<dbReference type="GO" id="GO:0003984">
    <property type="term" value="F:acetolactate synthase activity"/>
    <property type="evidence" value="ECO:0007669"/>
    <property type="project" value="TreeGrafter"/>
</dbReference>
<dbReference type="PANTHER" id="PTHR18968">
    <property type="entry name" value="THIAMINE PYROPHOSPHATE ENZYMES"/>
    <property type="match status" value="1"/>
</dbReference>
<organism evidence="3 4">
    <name type="scientific">Nocardiopsis eucommiae</name>
    <dbReference type="NCBI Taxonomy" id="2831970"/>
    <lineage>
        <taxon>Bacteria</taxon>
        <taxon>Bacillati</taxon>
        <taxon>Actinomycetota</taxon>
        <taxon>Actinomycetes</taxon>
        <taxon>Streptosporangiales</taxon>
        <taxon>Nocardiopsidaceae</taxon>
        <taxon>Nocardiopsis</taxon>
    </lineage>
</organism>
<dbReference type="SUPFAM" id="SSF52518">
    <property type="entry name" value="Thiamin diphosphate-binding fold (THDP-binding)"/>
    <property type="match status" value="1"/>
</dbReference>
<dbReference type="Gene3D" id="3.40.50.970">
    <property type="match status" value="1"/>
</dbReference>
<dbReference type="GO" id="GO:0050660">
    <property type="term" value="F:flavin adenine dinucleotide binding"/>
    <property type="evidence" value="ECO:0007669"/>
    <property type="project" value="TreeGrafter"/>
</dbReference>
<dbReference type="AlphaFoldDB" id="A0A975LBA8"/>
<proteinExistence type="inferred from homology"/>
<evidence type="ECO:0000259" key="2">
    <source>
        <dbReference type="Pfam" id="PF02775"/>
    </source>
</evidence>
<dbReference type="GO" id="GO:0005948">
    <property type="term" value="C:acetolactate synthase complex"/>
    <property type="evidence" value="ECO:0007669"/>
    <property type="project" value="TreeGrafter"/>
</dbReference>
<dbReference type="InterPro" id="IPR045229">
    <property type="entry name" value="TPP_enz"/>
</dbReference>
<dbReference type="GO" id="GO:0000287">
    <property type="term" value="F:magnesium ion binding"/>
    <property type="evidence" value="ECO:0007669"/>
    <property type="project" value="UniProtKB-ARBA"/>
</dbReference>
<name>A0A975LBA8_9ACTN</name>
<dbReference type="PANTHER" id="PTHR18968:SF120">
    <property type="entry name" value="ACETOLACTATE SYNTHASE LARGE SUBUNIT"/>
    <property type="match status" value="1"/>
</dbReference>
<comment type="similarity">
    <text evidence="1">Belongs to the TPP enzyme family.</text>
</comment>
<dbReference type="GO" id="GO:0009097">
    <property type="term" value="P:isoleucine biosynthetic process"/>
    <property type="evidence" value="ECO:0007669"/>
    <property type="project" value="TreeGrafter"/>
</dbReference>
<dbReference type="GO" id="GO:0030976">
    <property type="term" value="F:thiamine pyrophosphate binding"/>
    <property type="evidence" value="ECO:0007669"/>
    <property type="project" value="InterPro"/>
</dbReference>
<dbReference type="EMBL" id="CP074402">
    <property type="protein sequence ID" value="QVJ02621.1"/>
    <property type="molecule type" value="Genomic_DNA"/>
</dbReference>
<feature type="domain" description="Thiamine pyrophosphate enzyme TPP-binding" evidence="2">
    <location>
        <begin position="1"/>
        <end position="96"/>
    </location>
</feature>
<reference evidence="3" key="1">
    <citation type="submission" date="2021-05" db="EMBL/GenBank/DDBJ databases">
        <authorList>
            <person name="Kaiqin L."/>
            <person name="Jian G."/>
        </authorList>
    </citation>
    <scope>NUCLEOTIDE SEQUENCE</scope>
    <source>
        <strain evidence="3">HDS5</strain>
    </source>
</reference>
<evidence type="ECO:0000256" key="1">
    <source>
        <dbReference type="ARBA" id="ARBA00007812"/>
    </source>
</evidence>
<dbReference type="Proteomes" id="UP000682416">
    <property type="component" value="Chromosome"/>
</dbReference>
<sequence>MAGDGCFLMNGQEIATAVGYGASFVVIVVDNGVYATIREHQEHHYPGRPSGTHLTNPDFAALARSFGGYGETVSTTADFRAALLRARESGGPAVLHLRQDPAVRSPSAS</sequence>
<dbReference type="InterPro" id="IPR011766">
    <property type="entry name" value="TPP_enzyme_TPP-bd"/>
</dbReference>
<dbReference type="KEGG" id="nec:KGD82_09675"/>
<protein>
    <recommendedName>
        <fullName evidence="2">Thiamine pyrophosphate enzyme TPP-binding domain-containing protein</fullName>
    </recommendedName>
</protein>
<dbReference type="GO" id="GO:0009099">
    <property type="term" value="P:L-valine biosynthetic process"/>
    <property type="evidence" value="ECO:0007669"/>
    <property type="project" value="TreeGrafter"/>
</dbReference>
<keyword evidence="4" id="KW-1185">Reference proteome</keyword>
<accession>A0A975LBA8</accession>
<dbReference type="InterPro" id="IPR029061">
    <property type="entry name" value="THDP-binding"/>
</dbReference>
<evidence type="ECO:0000313" key="3">
    <source>
        <dbReference type="EMBL" id="QVJ02621.1"/>
    </source>
</evidence>
<evidence type="ECO:0000313" key="4">
    <source>
        <dbReference type="Proteomes" id="UP000682416"/>
    </source>
</evidence>
<dbReference type="CDD" id="cd00568">
    <property type="entry name" value="TPP_enzymes"/>
    <property type="match status" value="1"/>
</dbReference>
<dbReference type="Pfam" id="PF02775">
    <property type="entry name" value="TPP_enzyme_C"/>
    <property type="match status" value="1"/>
</dbReference>